<evidence type="ECO:0000313" key="1">
    <source>
        <dbReference type="EMBL" id="KKN63002.1"/>
    </source>
</evidence>
<protein>
    <submittedName>
        <fullName evidence="1">Uncharacterized protein</fullName>
    </submittedName>
</protein>
<dbReference type="EMBL" id="LAZR01000605">
    <property type="protein sequence ID" value="KKN63002.1"/>
    <property type="molecule type" value="Genomic_DNA"/>
</dbReference>
<comment type="caution">
    <text evidence="1">The sequence shown here is derived from an EMBL/GenBank/DDBJ whole genome shotgun (WGS) entry which is preliminary data.</text>
</comment>
<name>A0A0F9SKY2_9ZZZZ</name>
<dbReference type="AlphaFoldDB" id="A0A0F9SKY2"/>
<proteinExistence type="predicted"/>
<organism evidence="1">
    <name type="scientific">marine sediment metagenome</name>
    <dbReference type="NCBI Taxonomy" id="412755"/>
    <lineage>
        <taxon>unclassified sequences</taxon>
        <taxon>metagenomes</taxon>
        <taxon>ecological metagenomes</taxon>
    </lineage>
</organism>
<sequence length="167" mass="20647">MITEQNKCKNIHYAQIDDNFQDFWADSIVFSKIDSTPPKEMLKNRIDGMIKNECLYPNNIFRTDLPYNHRVFELLLYTQEFFIFDRWDKLENLFKKYKLGRLLRFYRYIILFFKKFLDINNDFDEMRDNLIDLTLILDKIYFKSIIFENKFERKDVQVLIKYRDSLK</sequence>
<reference evidence="1" key="1">
    <citation type="journal article" date="2015" name="Nature">
        <title>Complex archaea that bridge the gap between prokaryotes and eukaryotes.</title>
        <authorList>
            <person name="Spang A."/>
            <person name="Saw J.H."/>
            <person name="Jorgensen S.L."/>
            <person name="Zaremba-Niedzwiedzka K."/>
            <person name="Martijn J."/>
            <person name="Lind A.E."/>
            <person name="van Eijk R."/>
            <person name="Schleper C."/>
            <person name="Guy L."/>
            <person name="Ettema T.J."/>
        </authorList>
    </citation>
    <scope>NUCLEOTIDE SEQUENCE</scope>
</reference>
<accession>A0A0F9SKY2</accession>
<gene>
    <name evidence="1" type="ORF">LCGC14_0506420</name>
</gene>